<keyword evidence="10" id="KW-1185">Reference proteome</keyword>
<organism evidence="9 10">
    <name type="scientific">Shewanella decolorationis S12</name>
    <dbReference type="NCBI Taxonomy" id="1353536"/>
    <lineage>
        <taxon>Bacteria</taxon>
        <taxon>Pseudomonadati</taxon>
        <taxon>Pseudomonadota</taxon>
        <taxon>Gammaproteobacteria</taxon>
        <taxon>Alteromonadales</taxon>
        <taxon>Shewanellaceae</taxon>
        <taxon>Shewanella</taxon>
    </lineage>
</organism>
<dbReference type="Pfam" id="PF04349">
    <property type="entry name" value="MdoG"/>
    <property type="match status" value="1"/>
</dbReference>
<comment type="function">
    <text evidence="1 7">Probably involved in the control of the structural glucose backbone of osmoregulated periplasmic glucans (OPGs).</text>
</comment>
<evidence type="ECO:0000313" key="10">
    <source>
        <dbReference type="Proteomes" id="UP000017548"/>
    </source>
</evidence>
<dbReference type="Gene3D" id="2.70.98.10">
    <property type="match status" value="1"/>
</dbReference>
<comment type="pathway">
    <text evidence="3 7">Glycan metabolism; osmoregulated periplasmic glucan (OPG) biosynthesis.</text>
</comment>
<dbReference type="InterPro" id="IPR023724">
    <property type="entry name" value="Glucan_biosyn_MdoD"/>
</dbReference>
<dbReference type="InterPro" id="IPR014438">
    <property type="entry name" value="Glucan_biosyn_MdoG/MdoD"/>
</dbReference>
<dbReference type="Proteomes" id="UP000017548">
    <property type="component" value="Unassembled WGS sequence"/>
</dbReference>
<evidence type="ECO:0000313" key="9">
    <source>
        <dbReference type="EMBL" id="ESE39291.1"/>
    </source>
</evidence>
<dbReference type="InterPro" id="IPR007444">
    <property type="entry name" value="Glucan_biosyn_MdoG_C"/>
</dbReference>
<feature type="domain" description="Glucan biosynthesis periplasmic MdoG C-terminal" evidence="8">
    <location>
        <begin position="110"/>
        <end position="587"/>
    </location>
</feature>
<protein>
    <recommendedName>
        <fullName evidence="7">Glucans biosynthesis protein D</fullName>
    </recommendedName>
</protein>
<dbReference type="InterPro" id="IPR013783">
    <property type="entry name" value="Ig-like_fold"/>
</dbReference>
<keyword evidence="6 7" id="KW-0574">Periplasm</keyword>
<evidence type="ECO:0000256" key="6">
    <source>
        <dbReference type="ARBA" id="ARBA00022764"/>
    </source>
</evidence>
<evidence type="ECO:0000259" key="8">
    <source>
        <dbReference type="Pfam" id="PF04349"/>
    </source>
</evidence>
<evidence type="ECO:0000256" key="7">
    <source>
        <dbReference type="HAMAP-Rule" id="MF_01068"/>
    </source>
</evidence>
<dbReference type="InterPro" id="IPR014718">
    <property type="entry name" value="GH-type_carb-bd"/>
</dbReference>
<sequence>MLDSGELMEIEVWLSLSSTVLHRAVTAIMLTFAEKCQEVTPNQSLLMQPNLFPEQRHLNREPMVMPSVEAQSTRSRLQRMVGSVLLTCSVLLSLSACAAGKASAPQEEEFSYAWLKGYAHTLATESYVSHKGELPKSLQGMSWDDYQQFHFKKKAALWREDDSEFRAELFHLGLYFDTPVHIYQLENGKAKLIEYSSSMFDYGKSKVKGSQLPKDLGFAGFRMQFNTDWQRDVVAFLGASYFRAVGQEMQYGLSARGLAVDTALPKPEEFPMFTRFWLEKPQPGSNIATVYALLDSPSVTGAYRFDIEPGERLKMKVDAAIYPRKAIERLGVAPLTSMYMVGENDRRTGYDWRQEIHDSDGLAMHTGNGEWIWRPLGNPSNLRFNAYSDENPKGFGLMQRDRNFDHYQDDGVFYEKRPSLWIEPTGNWGKGSVQLVEIPTLDETFDNIVAFWNPAEPIQPGQELLYSYNMYWGGIPPVQSPRARVVDTFTGIGGVVGQKRKYYSKRFVIDFAGGSLPMLGKDTQVKAVISTSQGRVEIESARPQHAINGYRAMFDLVPPEDSVEPINLRVYLEVDGQPLTETWMYQWTPPPMNERELHNAGHLQ</sequence>
<evidence type="ECO:0000256" key="1">
    <source>
        <dbReference type="ARBA" id="ARBA00003985"/>
    </source>
</evidence>
<gene>
    <name evidence="9" type="primary">mdoD</name>
    <name evidence="7" type="synonym">opgD</name>
    <name evidence="9" type="ORF">SHD_3500</name>
</gene>
<dbReference type="InterPro" id="IPR014756">
    <property type="entry name" value="Ig_E-set"/>
</dbReference>
<accession>A0ABP2YY94</accession>
<evidence type="ECO:0000256" key="4">
    <source>
        <dbReference type="ARBA" id="ARBA00009284"/>
    </source>
</evidence>
<evidence type="ECO:0000256" key="5">
    <source>
        <dbReference type="ARBA" id="ARBA00022729"/>
    </source>
</evidence>
<dbReference type="PANTHER" id="PTHR30504:SF3">
    <property type="entry name" value="GLUCANS BIOSYNTHESIS PROTEIN D"/>
    <property type="match status" value="1"/>
</dbReference>
<evidence type="ECO:0000256" key="2">
    <source>
        <dbReference type="ARBA" id="ARBA00004418"/>
    </source>
</evidence>
<keyword evidence="5 7" id="KW-0732">Signal</keyword>
<dbReference type="PANTHER" id="PTHR30504">
    <property type="entry name" value="GLUCANS BIOSYNTHESIS PROTEIN"/>
    <property type="match status" value="1"/>
</dbReference>
<reference evidence="9 10" key="1">
    <citation type="journal article" date="2013" name="Genome Announc.">
        <title>Draft Genome Sequence of Shewanella decolorationis S12, a Dye-Degrading Bacterium Isolated from a Wastewater Treatment Plant.</title>
        <authorList>
            <person name="Xu M."/>
            <person name="Fang Y."/>
            <person name="Liu J."/>
            <person name="Chen X."/>
            <person name="Sun G."/>
            <person name="Guo J."/>
            <person name="Hua Z."/>
            <person name="Tu Q."/>
            <person name="Wu L."/>
            <person name="Zhou J."/>
            <person name="Liu X."/>
        </authorList>
    </citation>
    <scope>NUCLEOTIDE SEQUENCE [LARGE SCALE GENOMIC DNA]</scope>
    <source>
        <strain evidence="9 10">S12</strain>
    </source>
</reference>
<dbReference type="EMBL" id="AXZL01000076">
    <property type="protein sequence ID" value="ESE39291.1"/>
    <property type="molecule type" value="Genomic_DNA"/>
</dbReference>
<dbReference type="InterPro" id="IPR011013">
    <property type="entry name" value="Gal_mutarotase_sf_dom"/>
</dbReference>
<dbReference type="Gene3D" id="2.60.40.10">
    <property type="entry name" value="Immunoglobulins"/>
    <property type="match status" value="1"/>
</dbReference>
<comment type="caution">
    <text evidence="9">The sequence shown here is derived from an EMBL/GenBank/DDBJ whole genome shotgun (WGS) entry which is preliminary data.</text>
</comment>
<dbReference type="SUPFAM" id="SSF81296">
    <property type="entry name" value="E set domains"/>
    <property type="match status" value="1"/>
</dbReference>
<name>A0ABP2YY94_9GAMM</name>
<comment type="similarity">
    <text evidence="4 7">Belongs to the OpgD/OpgG family.</text>
</comment>
<dbReference type="PIRSF" id="PIRSF006281">
    <property type="entry name" value="MdoG"/>
    <property type="match status" value="1"/>
</dbReference>
<evidence type="ECO:0000256" key="3">
    <source>
        <dbReference type="ARBA" id="ARBA00005001"/>
    </source>
</evidence>
<comment type="subcellular location">
    <subcellularLocation>
        <location evidence="2 7">Periplasm</location>
    </subcellularLocation>
</comment>
<proteinExistence type="inferred from homology"/>
<dbReference type="HAMAP" id="MF_01068">
    <property type="entry name" value="MdoD_OpgD"/>
    <property type="match status" value="1"/>
</dbReference>
<dbReference type="SUPFAM" id="SSF74650">
    <property type="entry name" value="Galactose mutarotase-like"/>
    <property type="match status" value="1"/>
</dbReference>